<keyword evidence="1" id="KW-1133">Transmembrane helix</keyword>
<organism evidence="2 3">
    <name type="scientific">Nocardioides dokdonensis FR1436</name>
    <dbReference type="NCBI Taxonomy" id="1300347"/>
    <lineage>
        <taxon>Bacteria</taxon>
        <taxon>Bacillati</taxon>
        <taxon>Actinomycetota</taxon>
        <taxon>Actinomycetes</taxon>
        <taxon>Propionibacteriales</taxon>
        <taxon>Nocardioidaceae</taxon>
        <taxon>Nocardioides</taxon>
    </lineage>
</organism>
<sequence length="251" mass="26779">MARTLGPHRLTQASLGPSCSLLYSRPVLHGTGDSDRGIEPLRRPDGASLRAWRADPVLSALPDQFALSRAPGRPLILAAAAASAALTAIVALRFHALVEWLHDGRGGVIQKPGELPIVVDAETGPRVVVGAALMILICFSVALVYHWQSSAARWKDLETGRRLHTRRRFVTGGVEDAAALLALFRAGDLSSLPSFTGSRHGAIRVTTHTDSSDKRVFLTITLARDDDLVAAPLITLGGPEATRFGLPDAPR</sequence>
<feature type="transmembrane region" description="Helical" evidence="1">
    <location>
        <begin position="75"/>
        <end position="96"/>
    </location>
</feature>
<accession>A0A1A9GH24</accession>
<evidence type="ECO:0000313" key="2">
    <source>
        <dbReference type="EMBL" id="ANH37588.1"/>
    </source>
</evidence>
<dbReference type="KEGG" id="ndk:I601_1146"/>
<dbReference type="EMBL" id="CP015079">
    <property type="protein sequence ID" value="ANH37588.1"/>
    <property type="molecule type" value="Genomic_DNA"/>
</dbReference>
<dbReference type="Proteomes" id="UP000077868">
    <property type="component" value="Chromosome"/>
</dbReference>
<evidence type="ECO:0000256" key="1">
    <source>
        <dbReference type="SAM" id="Phobius"/>
    </source>
</evidence>
<dbReference type="AlphaFoldDB" id="A0A1A9GH24"/>
<keyword evidence="3" id="KW-1185">Reference proteome</keyword>
<name>A0A1A9GH24_9ACTN</name>
<reference evidence="2 3" key="1">
    <citation type="submission" date="2016-03" db="EMBL/GenBank/DDBJ databases">
        <title>Complete genome sequence of a soil Actinobacterium, Nocardioides dokdonensis FR1436.</title>
        <authorList>
            <person name="Kwon S.-K."/>
            <person name="Kim K."/>
            <person name="Kim J.F."/>
        </authorList>
    </citation>
    <scope>NUCLEOTIDE SEQUENCE [LARGE SCALE GENOMIC DNA]</scope>
    <source>
        <strain evidence="2 3">FR1436</strain>
    </source>
</reference>
<proteinExistence type="predicted"/>
<dbReference type="STRING" id="1300347.I601_1146"/>
<keyword evidence="1" id="KW-0812">Transmembrane</keyword>
<keyword evidence="1" id="KW-0472">Membrane</keyword>
<evidence type="ECO:0000313" key="3">
    <source>
        <dbReference type="Proteomes" id="UP000077868"/>
    </source>
</evidence>
<protein>
    <submittedName>
        <fullName evidence="2">Uncharacterized protein</fullName>
    </submittedName>
</protein>
<gene>
    <name evidence="2" type="ORF">I601_1146</name>
</gene>
<dbReference type="PATRIC" id="fig|1300347.3.peg.1147"/>
<feature type="transmembrane region" description="Helical" evidence="1">
    <location>
        <begin position="127"/>
        <end position="147"/>
    </location>
</feature>